<accession>F7C7U4</accession>
<proteinExistence type="inferred from homology"/>
<dbReference type="GeneTree" id="ENSGT00390000014310"/>
<comment type="subcellular location">
    <subcellularLocation>
        <location evidence="1">Secreted</location>
    </subcellularLocation>
</comment>
<comment type="similarity">
    <text evidence="2">Belongs to the lambda interferon family.</text>
</comment>
<evidence type="ECO:0000256" key="5">
    <source>
        <dbReference type="ARBA" id="ARBA00022729"/>
    </source>
</evidence>
<dbReference type="AlphaFoldDB" id="F7C7U4"/>
<dbReference type="SMR" id="F7C7U4"/>
<dbReference type="PaxDb" id="9796-ENSECAP00000000173"/>
<keyword evidence="3" id="KW-0202">Cytokine</keyword>
<evidence type="ECO:0000256" key="4">
    <source>
        <dbReference type="ARBA" id="ARBA00022525"/>
    </source>
</evidence>
<reference evidence="8" key="2">
    <citation type="submission" date="2025-08" db="UniProtKB">
        <authorList>
            <consortium name="Ensembl"/>
        </authorList>
    </citation>
    <scope>IDENTIFICATION</scope>
    <source>
        <strain evidence="8">Thoroughbred</strain>
    </source>
</reference>
<evidence type="ECO:0000313" key="8">
    <source>
        <dbReference type="Ensembl" id="ENSECAP00000000173.3"/>
    </source>
</evidence>
<dbReference type="Pfam" id="PF15177">
    <property type="entry name" value="IL28A"/>
    <property type="match status" value="1"/>
</dbReference>
<feature type="signal peptide" evidence="7">
    <location>
        <begin position="1"/>
        <end position="27"/>
    </location>
</feature>
<dbReference type="PANTHER" id="PTHR31943">
    <property type="entry name" value="INTERLEUKIN-28 AND 29"/>
    <property type="match status" value="1"/>
</dbReference>
<dbReference type="InterPro" id="IPR038326">
    <property type="entry name" value="IFN-lambda_sf"/>
</dbReference>
<name>F7C7U4_HORSE</name>
<evidence type="ECO:0000256" key="7">
    <source>
        <dbReference type="SAM" id="SignalP"/>
    </source>
</evidence>
<feature type="chain" id="PRO_5045428346" description="Interferon lambda-3-like" evidence="7">
    <location>
        <begin position="28"/>
        <end position="196"/>
    </location>
</feature>
<evidence type="ECO:0000256" key="1">
    <source>
        <dbReference type="ARBA" id="ARBA00004613"/>
    </source>
</evidence>
<keyword evidence="6" id="KW-0051">Antiviral defense</keyword>
<evidence type="ECO:0000256" key="3">
    <source>
        <dbReference type="ARBA" id="ARBA00022514"/>
    </source>
</evidence>
<dbReference type="GO" id="GO:0005125">
    <property type="term" value="F:cytokine activity"/>
    <property type="evidence" value="ECO:0007669"/>
    <property type="project" value="UniProtKB-KW"/>
</dbReference>
<keyword evidence="9" id="KW-1185">Reference proteome</keyword>
<sequence length="196" mass="21918">MKLDMAGVCMLVLVLMLMTAVLTGTGAGPVPRHHRALPGARGCHIAQYKSLSPGERLAFKNATDAFEESFWLKNHTCRSRPFPRTWDLRQLQVWERPALEAELNLTLRVLANSSLGDVLDRPLGTLSHIHSELQACVAAQPTEGPRPRGRLHQWLRRLLEAQEEEPWGCLEASVMFNLFRLLTKDLTCVASGDLCV</sequence>
<dbReference type="PANTHER" id="PTHR31943:SF1">
    <property type="entry name" value="INTERFERON LAMBDA-2-RELATED"/>
    <property type="match status" value="1"/>
</dbReference>
<dbReference type="GO" id="GO:0051607">
    <property type="term" value="P:defense response to virus"/>
    <property type="evidence" value="ECO:0000318"/>
    <property type="project" value="GO_Central"/>
</dbReference>
<keyword evidence="4" id="KW-0964">Secreted</keyword>
<dbReference type="GO" id="GO:0005615">
    <property type="term" value="C:extracellular space"/>
    <property type="evidence" value="ECO:0000318"/>
    <property type="project" value="GO_Central"/>
</dbReference>
<evidence type="ECO:0000256" key="6">
    <source>
        <dbReference type="ARBA" id="ARBA00023118"/>
    </source>
</evidence>
<dbReference type="GO" id="GO:0005102">
    <property type="term" value="F:signaling receptor binding"/>
    <property type="evidence" value="ECO:0000318"/>
    <property type="project" value="GO_Central"/>
</dbReference>
<dbReference type="Proteomes" id="UP000002281">
    <property type="component" value="Chromosome 10"/>
</dbReference>
<dbReference type="GO" id="GO:0007259">
    <property type="term" value="P:cell surface receptor signaling pathway via JAK-STAT"/>
    <property type="evidence" value="ECO:0007669"/>
    <property type="project" value="InterPro"/>
</dbReference>
<organism evidence="8 9">
    <name type="scientific">Equus caballus</name>
    <name type="common">Horse</name>
    <dbReference type="NCBI Taxonomy" id="9796"/>
    <lineage>
        <taxon>Eukaryota</taxon>
        <taxon>Metazoa</taxon>
        <taxon>Chordata</taxon>
        <taxon>Craniata</taxon>
        <taxon>Vertebrata</taxon>
        <taxon>Euteleostomi</taxon>
        <taxon>Mammalia</taxon>
        <taxon>Eutheria</taxon>
        <taxon>Laurasiatheria</taxon>
        <taxon>Perissodactyla</taxon>
        <taxon>Equidae</taxon>
        <taxon>Equus</taxon>
    </lineage>
</organism>
<dbReference type="InterPro" id="IPR029177">
    <property type="entry name" value="INF_lambda"/>
</dbReference>
<evidence type="ECO:0008006" key="10">
    <source>
        <dbReference type="Google" id="ProtNLM"/>
    </source>
</evidence>
<dbReference type="GO" id="GO:0045087">
    <property type="term" value="P:innate immune response"/>
    <property type="evidence" value="ECO:0000318"/>
    <property type="project" value="GO_Central"/>
</dbReference>
<reference evidence="8" key="3">
    <citation type="submission" date="2025-09" db="UniProtKB">
        <authorList>
            <consortium name="Ensembl"/>
        </authorList>
    </citation>
    <scope>IDENTIFICATION</scope>
    <source>
        <strain evidence="8">Thoroughbred</strain>
    </source>
</reference>
<keyword evidence="5 7" id="KW-0732">Signal</keyword>
<evidence type="ECO:0000256" key="2">
    <source>
        <dbReference type="ARBA" id="ARBA00008717"/>
    </source>
</evidence>
<dbReference type="GO" id="GO:0050778">
    <property type="term" value="P:positive regulation of immune response"/>
    <property type="evidence" value="ECO:0007669"/>
    <property type="project" value="InterPro"/>
</dbReference>
<dbReference type="InParanoid" id="F7C7U4"/>
<protein>
    <recommendedName>
        <fullName evidence="10">Interferon lambda-3-like</fullName>
    </recommendedName>
</protein>
<evidence type="ECO:0000313" key="9">
    <source>
        <dbReference type="Proteomes" id="UP000002281"/>
    </source>
</evidence>
<dbReference type="STRING" id="9796.ENSECAP00000000173"/>
<dbReference type="HOGENOM" id="CLU_120266_0_0_1"/>
<dbReference type="OMA" id="KAWSCRP"/>
<reference evidence="8 9" key="1">
    <citation type="journal article" date="2009" name="Science">
        <title>Genome sequence, comparative analysis, and population genetics of the domestic horse.</title>
        <authorList>
            <consortium name="Broad Institute Genome Sequencing Platform"/>
            <consortium name="Broad Institute Whole Genome Assembly Team"/>
            <person name="Wade C.M."/>
            <person name="Giulotto E."/>
            <person name="Sigurdsson S."/>
            <person name="Zoli M."/>
            <person name="Gnerre S."/>
            <person name="Imsland F."/>
            <person name="Lear T.L."/>
            <person name="Adelson D.L."/>
            <person name="Bailey E."/>
            <person name="Bellone R.R."/>
            <person name="Bloecker H."/>
            <person name="Distl O."/>
            <person name="Edgar R.C."/>
            <person name="Garber M."/>
            <person name="Leeb T."/>
            <person name="Mauceli E."/>
            <person name="MacLeod J.N."/>
            <person name="Penedo M.C.T."/>
            <person name="Raison J.M."/>
            <person name="Sharpe T."/>
            <person name="Vogel J."/>
            <person name="Andersson L."/>
            <person name="Antczak D.F."/>
            <person name="Biagi T."/>
            <person name="Binns M.M."/>
            <person name="Chowdhary B.P."/>
            <person name="Coleman S.J."/>
            <person name="Della Valle G."/>
            <person name="Fryc S."/>
            <person name="Guerin G."/>
            <person name="Hasegawa T."/>
            <person name="Hill E.W."/>
            <person name="Jurka J."/>
            <person name="Kiialainen A."/>
            <person name="Lindgren G."/>
            <person name="Liu J."/>
            <person name="Magnani E."/>
            <person name="Mickelson J.R."/>
            <person name="Murray J."/>
            <person name="Nergadze S.G."/>
            <person name="Onofrio R."/>
            <person name="Pedroni S."/>
            <person name="Piras M.F."/>
            <person name="Raudsepp T."/>
            <person name="Rocchi M."/>
            <person name="Roeed K.H."/>
            <person name="Ryder O.A."/>
            <person name="Searle S."/>
            <person name="Skow L."/>
            <person name="Swinburne J.E."/>
            <person name="Syvaenen A.C."/>
            <person name="Tozaki T."/>
            <person name="Valberg S.J."/>
            <person name="Vaudin M."/>
            <person name="White J.R."/>
            <person name="Zody M.C."/>
            <person name="Lander E.S."/>
            <person name="Lindblad-Toh K."/>
        </authorList>
    </citation>
    <scope>NUCLEOTIDE SEQUENCE [LARGE SCALE GENOMIC DNA]</scope>
    <source>
        <strain evidence="8 9">Thoroughbred</strain>
    </source>
</reference>
<dbReference type="Ensembl" id="ENSECAT00000000232.4">
    <property type="protein sequence ID" value="ENSECAP00000000173.3"/>
    <property type="gene ID" value="ENSECAG00000000277.4"/>
</dbReference>
<dbReference type="Gene3D" id="1.20.1250.60">
    <property type="entry name" value="Interferon lambda"/>
    <property type="match status" value="1"/>
</dbReference>